<dbReference type="AlphaFoldDB" id="A0A975Y4G8"/>
<dbReference type="Proteomes" id="UP000683511">
    <property type="component" value="Chromosome"/>
</dbReference>
<evidence type="ECO:0000313" key="1">
    <source>
        <dbReference type="EMBL" id="QXE23160.1"/>
    </source>
</evidence>
<proteinExistence type="predicted"/>
<keyword evidence="2" id="KW-1185">Reference proteome</keyword>
<accession>A0A975Y4G8</accession>
<reference evidence="1" key="1">
    <citation type="submission" date="2017-04" db="EMBL/GenBank/DDBJ databases">
        <title>Genome deletions in a multicellular cyanobacterial endosymbiont for morphological adaptation in marine diatoms.</title>
        <authorList>
            <person name="Wang Y."/>
            <person name="Gao H."/>
            <person name="Li R."/>
            <person name="Xu X."/>
        </authorList>
    </citation>
    <scope>NUCLEOTIDE SEQUENCE</scope>
    <source>
        <strain evidence="1">FACHB 800</strain>
    </source>
</reference>
<protein>
    <submittedName>
        <fullName evidence="1">Uncharacterized protein</fullName>
    </submittedName>
</protein>
<name>A0A975Y4G8_9NOST</name>
<sequence>MLNYWSITAYLASKLGISLAGKMPALQDLTISGL</sequence>
<dbReference type="EMBL" id="CP021056">
    <property type="protein sequence ID" value="QXE23160.1"/>
    <property type="molecule type" value="Genomic_DNA"/>
</dbReference>
<organism evidence="1 2">
    <name type="scientific">Richelia sinica FACHB-800</name>
    <dbReference type="NCBI Taxonomy" id="1357546"/>
    <lineage>
        <taxon>Bacteria</taxon>
        <taxon>Bacillati</taxon>
        <taxon>Cyanobacteriota</taxon>
        <taxon>Cyanophyceae</taxon>
        <taxon>Nostocales</taxon>
        <taxon>Nostocaceae</taxon>
        <taxon>Richelia</taxon>
    </lineage>
</organism>
<dbReference type="KEGG" id="rsin:B6N60_01849"/>
<evidence type="ECO:0000313" key="2">
    <source>
        <dbReference type="Proteomes" id="UP000683511"/>
    </source>
</evidence>
<gene>
    <name evidence="1" type="ORF">B6N60_01849</name>
</gene>